<feature type="region of interest" description="Disordered" evidence="1">
    <location>
        <begin position="1"/>
        <end position="23"/>
    </location>
</feature>
<keyword evidence="2" id="KW-1185">Reference proteome</keyword>
<dbReference type="OMA" id="VCQEMAK"/>
<evidence type="ECO:0000313" key="2">
    <source>
        <dbReference type="Proteomes" id="UP000001554"/>
    </source>
</evidence>
<dbReference type="AlphaFoldDB" id="A0A9J7LHL6"/>
<reference evidence="2" key="1">
    <citation type="journal article" date="2020" name="Nat. Ecol. Evol.">
        <title>Deeply conserved synteny resolves early events in vertebrate evolution.</title>
        <authorList>
            <person name="Simakov O."/>
            <person name="Marletaz F."/>
            <person name="Yue J.X."/>
            <person name="O'Connell B."/>
            <person name="Jenkins J."/>
            <person name="Brandt A."/>
            <person name="Calef R."/>
            <person name="Tung C.H."/>
            <person name="Huang T.K."/>
            <person name="Schmutz J."/>
            <person name="Satoh N."/>
            <person name="Yu J.K."/>
            <person name="Putnam N.H."/>
            <person name="Green R.E."/>
            <person name="Rokhsar D.S."/>
        </authorList>
    </citation>
    <scope>NUCLEOTIDE SEQUENCE [LARGE SCALE GENOMIC DNA]</scope>
    <source>
        <strain evidence="2">S238N-H82</strain>
    </source>
</reference>
<proteinExistence type="predicted"/>
<dbReference type="OrthoDB" id="10019946at2759"/>
<gene>
    <name evidence="3" type="primary">LOC118420019</name>
</gene>
<organism evidence="2 3">
    <name type="scientific">Branchiostoma floridae</name>
    <name type="common">Florida lancelet</name>
    <name type="synonym">Amphioxus</name>
    <dbReference type="NCBI Taxonomy" id="7739"/>
    <lineage>
        <taxon>Eukaryota</taxon>
        <taxon>Metazoa</taxon>
        <taxon>Chordata</taxon>
        <taxon>Cephalochordata</taxon>
        <taxon>Leptocardii</taxon>
        <taxon>Amphioxiformes</taxon>
        <taxon>Branchiostomatidae</taxon>
        <taxon>Branchiostoma</taxon>
    </lineage>
</organism>
<dbReference type="RefSeq" id="XP_035682617.1">
    <property type="nucleotide sequence ID" value="XM_035826724.1"/>
</dbReference>
<feature type="compositionally biased region" description="Basic and acidic residues" evidence="1">
    <location>
        <begin position="241"/>
        <end position="252"/>
    </location>
</feature>
<feature type="region of interest" description="Disordered" evidence="1">
    <location>
        <begin position="220"/>
        <end position="281"/>
    </location>
</feature>
<reference evidence="3" key="2">
    <citation type="submission" date="2025-08" db="UniProtKB">
        <authorList>
            <consortium name="RefSeq"/>
        </authorList>
    </citation>
    <scope>IDENTIFICATION</scope>
    <source>
        <strain evidence="3">S238N-H82</strain>
        <tissue evidence="3">Testes</tissue>
    </source>
</reference>
<evidence type="ECO:0000313" key="3">
    <source>
        <dbReference type="RefSeq" id="XP_035682617.1"/>
    </source>
</evidence>
<name>A0A9J7LHL6_BRAFL</name>
<dbReference type="KEGG" id="bfo:118420019"/>
<evidence type="ECO:0000256" key="1">
    <source>
        <dbReference type="SAM" id="MobiDB-lite"/>
    </source>
</evidence>
<sequence length="281" mass="30087">MGGAPSTQRKVKPASTPLDPNSPFGYRLDNARQVIHSSCKNIQAELGRGKAKTIQILRHYLFRFAQQNLDSLQALYYSHKSIQSQVCQEMAKAGLPKIMLDTAQTFLVITTGSENVKPNIKLLESLFSAAVRFCRGSADFSRHLADCGMPALLVDLLEDPKIKEANSRGARDMLEVLGHCVACLPANSEVRPLATKVVDSYLNTPGQHSVERAAYLSTKLMGSEGKTPPPVVTITTPMKPPGKDAKGNDPKVNDPANGTKATSTAPAPADKSVPAGVAPKG</sequence>
<dbReference type="Proteomes" id="UP000001554">
    <property type="component" value="Chromosome 7"/>
</dbReference>
<protein>
    <submittedName>
        <fullName evidence="3">Uncharacterized protein LOC118420019</fullName>
    </submittedName>
</protein>
<dbReference type="GeneID" id="118420019"/>
<accession>A0A9J7LHL6</accession>